<keyword evidence="4" id="KW-1185">Reference proteome</keyword>
<feature type="region of interest" description="Disordered" evidence="2">
    <location>
        <begin position="1"/>
        <end position="41"/>
    </location>
</feature>
<name>A0A7R9BYG6_9CRUS</name>
<evidence type="ECO:0000256" key="1">
    <source>
        <dbReference type="SAM" id="Coils"/>
    </source>
</evidence>
<protein>
    <submittedName>
        <fullName evidence="3">Uncharacterized protein</fullName>
    </submittedName>
</protein>
<dbReference type="AlphaFoldDB" id="A0A7R9BYG6"/>
<proteinExistence type="predicted"/>
<evidence type="ECO:0000313" key="4">
    <source>
        <dbReference type="Proteomes" id="UP000678499"/>
    </source>
</evidence>
<dbReference type="SUPFAM" id="SSF58104">
    <property type="entry name" value="Methyl-accepting chemotaxis protein (MCP) signaling domain"/>
    <property type="match status" value="1"/>
</dbReference>
<accession>A0A7R9BYG6</accession>
<evidence type="ECO:0000313" key="3">
    <source>
        <dbReference type="EMBL" id="CAD7282298.1"/>
    </source>
</evidence>
<organism evidence="3">
    <name type="scientific">Notodromas monacha</name>
    <dbReference type="NCBI Taxonomy" id="399045"/>
    <lineage>
        <taxon>Eukaryota</taxon>
        <taxon>Metazoa</taxon>
        <taxon>Ecdysozoa</taxon>
        <taxon>Arthropoda</taxon>
        <taxon>Crustacea</taxon>
        <taxon>Oligostraca</taxon>
        <taxon>Ostracoda</taxon>
        <taxon>Podocopa</taxon>
        <taxon>Podocopida</taxon>
        <taxon>Cypridocopina</taxon>
        <taxon>Cypridoidea</taxon>
        <taxon>Cyprididae</taxon>
        <taxon>Notodromas</taxon>
    </lineage>
</organism>
<keyword evidence="1" id="KW-0175">Coiled coil</keyword>
<feature type="compositionally biased region" description="Acidic residues" evidence="2">
    <location>
        <begin position="10"/>
        <end position="23"/>
    </location>
</feature>
<gene>
    <name evidence="3" type="ORF">NMOB1V02_LOCUS9927</name>
</gene>
<feature type="coiled-coil region" evidence="1">
    <location>
        <begin position="110"/>
        <end position="578"/>
    </location>
</feature>
<dbReference type="EMBL" id="CAJPEX010003695">
    <property type="protein sequence ID" value="CAG0922450.1"/>
    <property type="molecule type" value="Genomic_DNA"/>
</dbReference>
<dbReference type="EMBL" id="OA885732">
    <property type="protein sequence ID" value="CAD7282298.1"/>
    <property type="molecule type" value="Genomic_DNA"/>
</dbReference>
<evidence type="ECO:0000256" key="2">
    <source>
        <dbReference type="SAM" id="MobiDB-lite"/>
    </source>
</evidence>
<dbReference type="Proteomes" id="UP000678499">
    <property type="component" value="Unassembled WGS sequence"/>
</dbReference>
<sequence length="623" mass="71956">MESVDKDLDMDFDLADQDEDDADPAPKPNQDEPPATPLASTTLTEAQFRTLERQYQETLAELEAVSSLNRYREEFEKLFGSFRNSFTNEQSLLASNISCQAKLDTTKENLDCAHKRIDDQELVIANYKRELQKALEEVHLAKSEKKEAEEKINALNGEIRRLTTAVDEATDRGNAAETRVEDLKVDFAELNLYAKDILRQLAEEKEANNELLAEIEENKAVIKQLKEKSDQLDSITETHAKDLEDKIKTIESISKQLQQSQSKSNGLQDEITSIRTSLYDKTLELNFIQTNTAKMKSTNDSLNHQIDDLKKQLEVATNEIASNEVQIKKFNAEVSHWSNKEIMNIAELEKIRKELREVSKHNQELKKHEFKARLALEKAQSQKEKFAAEKNKLEEKFQQERMFREAIVQERDALLQERDALLNSKSHLEAQILAQNEDRKNKDATYESSVTELKRLRKIITDLEEEKGSLESKRARLQRDNELMRTKLNITEQQQTSQSAATLNLQRQLKATELQSKSLLTDIDKLRKEKLEYSKIAAENMESCEDLRQKVKLLDHRIQLLSENLTRQEENLSAAEKTILNTKSLLEKKTVESQNLRKNECHLKKSFSKAYTCVFVDLVLEHF</sequence>
<reference evidence="3" key="1">
    <citation type="submission" date="2020-11" db="EMBL/GenBank/DDBJ databases">
        <authorList>
            <person name="Tran Van P."/>
        </authorList>
    </citation>
    <scope>NUCLEOTIDE SEQUENCE</scope>
</reference>
<dbReference type="OrthoDB" id="264785at2759"/>